<organism evidence="2 3">
    <name type="scientific">Callosobruchus maculatus</name>
    <name type="common">Southern cowpea weevil</name>
    <name type="synonym">Pulse bruchid</name>
    <dbReference type="NCBI Taxonomy" id="64391"/>
    <lineage>
        <taxon>Eukaryota</taxon>
        <taxon>Metazoa</taxon>
        <taxon>Ecdysozoa</taxon>
        <taxon>Arthropoda</taxon>
        <taxon>Hexapoda</taxon>
        <taxon>Insecta</taxon>
        <taxon>Pterygota</taxon>
        <taxon>Neoptera</taxon>
        <taxon>Endopterygota</taxon>
        <taxon>Coleoptera</taxon>
        <taxon>Polyphaga</taxon>
        <taxon>Cucujiformia</taxon>
        <taxon>Chrysomeloidea</taxon>
        <taxon>Chrysomelidae</taxon>
        <taxon>Bruchinae</taxon>
        <taxon>Bruchini</taxon>
        <taxon>Callosobruchus</taxon>
    </lineage>
</organism>
<proteinExistence type="predicted"/>
<name>A0A653BJ73_CALMS</name>
<protein>
    <submittedName>
        <fullName evidence="2">Uncharacterized protein</fullName>
    </submittedName>
</protein>
<accession>A0A653BJ73</accession>
<dbReference type="AlphaFoldDB" id="A0A653BJ73"/>
<feature type="chain" id="PRO_5024940484" evidence="1">
    <location>
        <begin position="22"/>
        <end position="153"/>
    </location>
</feature>
<dbReference type="Proteomes" id="UP000410492">
    <property type="component" value="Unassembled WGS sequence"/>
</dbReference>
<sequence>MSLKLSLLLLLSVALLHTGDASTLFKERQTAKQDLIPSSTEQMVNHIAELLISGVSALLRSICNLAAPALTAIETFRETILVNVVEAVRSLAQIFGGVPMYSLLLNIILQVLTIANEMIASANSYINKNGCSMTSTSATNIIDYSLNEVAKLF</sequence>
<evidence type="ECO:0000313" key="3">
    <source>
        <dbReference type="Proteomes" id="UP000410492"/>
    </source>
</evidence>
<gene>
    <name evidence="2" type="ORF">CALMAC_LOCUS1508</name>
</gene>
<evidence type="ECO:0000256" key="1">
    <source>
        <dbReference type="SAM" id="SignalP"/>
    </source>
</evidence>
<evidence type="ECO:0000313" key="2">
    <source>
        <dbReference type="EMBL" id="VEN35648.1"/>
    </source>
</evidence>
<keyword evidence="3" id="KW-1185">Reference proteome</keyword>
<keyword evidence="1" id="KW-0732">Signal</keyword>
<reference evidence="2 3" key="1">
    <citation type="submission" date="2019-01" db="EMBL/GenBank/DDBJ databases">
        <authorList>
            <person name="Sayadi A."/>
        </authorList>
    </citation>
    <scope>NUCLEOTIDE SEQUENCE [LARGE SCALE GENOMIC DNA]</scope>
</reference>
<dbReference type="EMBL" id="CAACVG010001765">
    <property type="protein sequence ID" value="VEN35648.1"/>
    <property type="molecule type" value="Genomic_DNA"/>
</dbReference>
<dbReference type="OrthoDB" id="6771331at2759"/>
<feature type="signal peptide" evidence="1">
    <location>
        <begin position="1"/>
        <end position="21"/>
    </location>
</feature>